<sequence>MHILSPEGIAHTLEDHVDGGGRYSSIVAMVFKHLLDDIHDSDTIRTVIRRYSVNSDDKIPTATRLSSTPQAEDIKQTYKNADLNLSKTGYIH</sequence>
<dbReference type="STRING" id="48697.A0A117NNN8"/>
<dbReference type="EMBL" id="LLXE01000147">
    <property type="protein sequence ID" value="KUM61128.1"/>
    <property type="molecule type" value="Genomic_DNA"/>
</dbReference>
<comment type="caution">
    <text evidence="1">The sequence shown here is derived from an EMBL/GenBank/DDBJ whole genome shotgun (WGS) entry which is preliminary data.</text>
</comment>
<protein>
    <submittedName>
        <fullName evidence="1">Uncharacterized protein</fullName>
    </submittedName>
</protein>
<accession>A0A117NNN8</accession>
<dbReference type="SUPFAM" id="SSF53901">
    <property type="entry name" value="Thiolase-like"/>
    <property type="match status" value="1"/>
</dbReference>
<dbReference type="GO" id="GO:0016746">
    <property type="term" value="F:acyltransferase activity"/>
    <property type="evidence" value="ECO:0007669"/>
    <property type="project" value="InterPro"/>
</dbReference>
<evidence type="ECO:0000313" key="1">
    <source>
        <dbReference type="EMBL" id="KUM61128.1"/>
    </source>
</evidence>
<dbReference type="InterPro" id="IPR016039">
    <property type="entry name" value="Thiolase-like"/>
</dbReference>
<dbReference type="OrthoDB" id="329835at2759"/>
<proteinExistence type="predicted"/>
<dbReference type="Proteomes" id="UP000055045">
    <property type="component" value="Unassembled WGS sequence"/>
</dbReference>
<reference evidence="1 2" key="1">
    <citation type="submission" date="2015-10" db="EMBL/GenBank/DDBJ databases">
        <title>Genome sequencing of Penicillium freii.</title>
        <authorList>
            <person name="Nguyen H.D."/>
            <person name="Visagie C.M."/>
            <person name="Seifert K.A."/>
        </authorList>
    </citation>
    <scope>NUCLEOTIDE SEQUENCE [LARGE SCALE GENOMIC DNA]</scope>
    <source>
        <strain evidence="1 2">DAOM 242723</strain>
    </source>
</reference>
<dbReference type="Gene3D" id="3.40.47.10">
    <property type="match status" value="1"/>
</dbReference>
<name>A0A117NNN8_PENFR</name>
<evidence type="ECO:0000313" key="2">
    <source>
        <dbReference type="Proteomes" id="UP000055045"/>
    </source>
</evidence>
<organism evidence="1 2">
    <name type="scientific">Penicillium freii</name>
    <dbReference type="NCBI Taxonomy" id="48697"/>
    <lineage>
        <taxon>Eukaryota</taxon>
        <taxon>Fungi</taxon>
        <taxon>Dikarya</taxon>
        <taxon>Ascomycota</taxon>
        <taxon>Pezizomycotina</taxon>
        <taxon>Eurotiomycetes</taxon>
        <taxon>Eurotiomycetidae</taxon>
        <taxon>Eurotiales</taxon>
        <taxon>Aspergillaceae</taxon>
        <taxon>Penicillium</taxon>
    </lineage>
</organism>
<dbReference type="AlphaFoldDB" id="A0A117NNN8"/>
<keyword evidence="2" id="KW-1185">Reference proteome</keyword>
<gene>
    <name evidence="1" type="ORF">ACN42_g6012</name>
</gene>